<organism evidence="1 2">
    <name type="scientific">Chlorocebus sabaeus</name>
    <name type="common">Green monkey</name>
    <name type="synonym">Simia sabaea</name>
    <dbReference type="NCBI Taxonomy" id="60711"/>
    <lineage>
        <taxon>Eukaryota</taxon>
        <taxon>Metazoa</taxon>
        <taxon>Chordata</taxon>
        <taxon>Craniata</taxon>
        <taxon>Vertebrata</taxon>
        <taxon>Euteleostomi</taxon>
        <taxon>Mammalia</taxon>
        <taxon>Eutheria</taxon>
        <taxon>Euarchontoglires</taxon>
        <taxon>Primates</taxon>
        <taxon>Haplorrhini</taxon>
        <taxon>Catarrhini</taxon>
        <taxon>Cercopithecidae</taxon>
        <taxon>Cercopithecinae</taxon>
        <taxon>Chlorocebus</taxon>
    </lineage>
</organism>
<keyword evidence="2" id="KW-1185">Reference proteome</keyword>
<dbReference type="GeneTree" id="ENSGT00940000167641"/>
<reference evidence="1" key="3">
    <citation type="submission" date="2025-09" db="UniProtKB">
        <authorList>
            <consortium name="Ensembl"/>
        </authorList>
    </citation>
    <scope>IDENTIFICATION</scope>
</reference>
<dbReference type="OMA" id="QCTRTWL"/>
<evidence type="ECO:0000313" key="2">
    <source>
        <dbReference type="Proteomes" id="UP000029965"/>
    </source>
</evidence>
<proteinExistence type="predicted"/>
<dbReference type="EMBL" id="AQIB01135511">
    <property type="status" value="NOT_ANNOTATED_CDS"/>
    <property type="molecule type" value="Genomic_DNA"/>
</dbReference>
<dbReference type="Pfam" id="PF17687">
    <property type="entry name" value="DUF5535"/>
    <property type="match status" value="1"/>
</dbReference>
<name>A0A0D9S526_CHLSB</name>
<dbReference type="InterPro" id="IPR040906">
    <property type="entry name" value="DUF5535"/>
</dbReference>
<dbReference type="Proteomes" id="UP000029965">
    <property type="component" value="Chromosome 6"/>
</dbReference>
<reference evidence="1 2" key="1">
    <citation type="submission" date="2014-03" db="EMBL/GenBank/DDBJ databases">
        <authorList>
            <person name="Warren W."/>
            <person name="Wilson R.K."/>
        </authorList>
    </citation>
    <scope>NUCLEOTIDE SEQUENCE</scope>
</reference>
<dbReference type="AlphaFoldDB" id="A0A0D9S526"/>
<protein>
    <submittedName>
        <fullName evidence="1">Uncharacterized protein</fullName>
    </submittedName>
</protein>
<dbReference type="Ensembl" id="ENSCSAT00000000085.1">
    <property type="protein sequence ID" value="ENSCSAP00000015965.1"/>
    <property type="gene ID" value="ENSCSAG00000002070.1"/>
</dbReference>
<evidence type="ECO:0000313" key="1">
    <source>
        <dbReference type="Ensembl" id="ENSCSAP00000015965.1"/>
    </source>
</evidence>
<reference evidence="1" key="2">
    <citation type="submission" date="2025-08" db="UniProtKB">
        <authorList>
            <consortium name="Ensembl"/>
        </authorList>
    </citation>
    <scope>IDENTIFICATION</scope>
</reference>
<dbReference type="eggNOG" id="ENOG502TDPK">
    <property type="taxonomic scope" value="Eukaryota"/>
</dbReference>
<dbReference type="STRING" id="60711.ENSCSAP00000015965"/>
<accession>A0A0D9S526</accession>
<sequence length="113" mass="12701">VSALRAVLDIQAIADSRLLSMEPEAARLTLDPTQCTWTWLLSRTPRRRWISGLPRASCRLEEEPPLPCSDQACGEELPTCRHETWAWLPRTDTTWPGAPGVKQARILGELLLV</sequence>
<dbReference type="Bgee" id="ENSCSAG00000002070">
    <property type="expression patterns" value="Expressed in adrenal cortex and 7 other cell types or tissues"/>
</dbReference>